<organism evidence="10 11">
    <name type="scientific">Candidatus Alistipes intestinigallinarum</name>
    <dbReference type="NCBI Taxonomy" id="2838440"/>
    <lineage>
        <taxon>Bacteria</taxon>
        <taxon>Pseudomonadati</taxon>
        <taxon>Bacteroidota</taxon>
        <taxon>Bacteroidia</taxon>
        <taxon>Bacteroidales</taxon>
        <taxon>Rikenellaceae</taxon>
        <taxon>Alistipes</taxon>
    </lineage>
</organism>
<comment type="similarity">
    <text evidence="2 8">Belongs to the class-V pyridoxal-phosphate-dependent aminotransferase family. Csd subfamily.</text>
</comment>
<protein>
    <recommendedName>
        <fullName evidence="3 8">Cysteine desulfurase</fullName>
        <ecNumber evidence="3 8">2.8.1.7</ecNumber>
    </recommendedName>
</protein>
<gene>
    <name evidence="10" type="ORF">H9828_04800</name>
</gene>
<dbReference type="Gene3D" id="3.40.640.10">
    <property type="entry name" value="Type I PLP-dependent aspartate aminotransferase-like (Major domain)"/>
    <property type="match status" value="1"/>
</dbReference>
<dbReference type="InterPro" id="IPR000192">
    <property type="entry name" value="Aminotrans_V_dom"/>
</dbReference>
<dbReference type="Gene3D" id="3.90.1150.10">
    <property type="entry name" value="Aspartate Aminotransferase, domain 1"/>
    <property type="match status" value="1"/>
</dbReference>
<dbReference type="NCBIfam" id="TIGR01979">
    <property type="entry name" value="sufS"/>
    <property type="match status" value="1"/>
</dbReference>
<dbReference type="GO" id="GO:0031071">
    <property type="term" value="F:cysteine desulfurase activity"/>
    <property type="evidence" value="ECO:0007669"/>
    <property type="project" value="UniProtKB-UniRule"/>
</dbReference>
<dbReference type="Pfam" id="PF00266">
    <property type="entry name" value="Aminotran_5"/>
    <property type="match status" value="1"/>
</dbReference>
<dbReference type="InterPro" id="IPR015421">
    <property type="entry name" value="PyrdxlP-dep_Trfase_major"/>
</dbReference>
<dbReference type="InterPro" id="IPR015424">
    <property type="entry name" value="PyrdxlP-dep_Trfase"/>
</dbReference>
<evidence type="ECO:0000313" key="10">
    <source>
        <dbReference type="EMBL" id="HIY68715.1"/>
    </source>
</evidence>
<dbReference type="GO" id="GO:0006534">
    <property type="term" value="P:cysteine metabolic process"/>
    <property type="evidence" value="ECO:0007669"/>
    <property type="project" value="UniProtKB-UniRule"/>
</dbReference>
<evidence type="ECO:0000256" key="3">
    <source>
        <dbReference type="ARBA" id="ARBA00012239"/>
    </source>
</evidence>
<evidence type="ECO:0000313" key="11">
    <source>
        <dbReference type="Proteomes" id="UP000886844"/>
    </source>
</evidence>
<dbReference type="GO" id="GO:0030170">
    <property type="term" value="F:pyridoxal phosphate binding"/>
    <property type="evidence" value="ECO:0007669"/>
    <property type="project" value="UniProtKB-UniRule"/>
</dbReference>
<reference evidence="10" key="1">
    <citation type="journal article" date="2021" name="PeerJ">
        <title>Extensive microbial diversity within the chicken gut microbiome revealed by metagenomics and culture.</title>
        <authorList>
            <person name="Gilroy R."/>
            <person name="Ravi A."/>
            <person name="Getino M."/>
            <person name="Pursley I."/>
            <person name="Horton D.L."/>
            <person name="Alikhan N.F."/>
            <person name="Baker D."/>
            <person name="Gharbi K."/>
            <person name="Hall N."/>
            <person name="Watson M."/>
            <person name="Adriaenssens E.M."/>
            <person name="Foster-Nyarko E."/>
            <person name="Jarju S."/>
            <person name="Secka A."/>
            <person name="Antonio M."/>
            <person name="Oren A."/>
            <person name="Chaudhuri R.R."/>
            <person name="La Ragione R."/>
            <person name="Hildebrand F."/>
            <person name="Pallen M.J."/>
        </authorList>
    </citation>
    <scope>NUCLEOTIDE SEQUENCE</scope>
    <source>
        <strain evidence="10">5134</strain>
    </source>
</reference>
<accession>A0A9D1Z101</accession>
<dbReference type="PROSITE" id="PS00595">
    <property type="entry name" value="AA_TRANSFER_CLASS_5"/>
    <property type="match status" value="1"/>
</dbReference>
<dbReference type="EC" id="2.8.1.7" evidence="3 8"/>
<comment type="function">
    <text evidence="8">Catalyzes the removal of elemental sulfur and selenium atoms from L-cysteine, L-cystine, L-selenocysteine, and L-selenocystine to produce L-alanine.</text>
</comment>
<comment type="caution">
    <text evidence="10">The sequence shown here is derived from an EMBL/GenBank/DDBJ whole genome shotgun (WGS) entry which is preliminary data.</text>
</comment>
<proteinExistence type="inferred from homology"/>
<evidence type="ECO:0000256" key="5">
    <source>
        <dbReference type="ARBA" id="ARBA00022898"/>
    </source>
</evidence>
<feature type="domain" description="Aminotransferase class V" evidence="9">
    <location>
        <begin position="24"/>
        <end position="393"/>
    </location>
</feature>
<dbReference type="CDD" id="cd06453">
    <property type="entry name" value="SufS_like"/>
    <property type="match status" value="1"/>
</dbReference>
<dbReference type="InterPro" id="IPR020578">
    <property type="entry name" value="Aminotrans_V_PyrdxlP_BS"/>
</dbReference>
<keyword evidence="4 8" id="KW-0808">Transferase</keyword>
<dbReference type="EMBL" id="DXDA01000038">
    <property type="protein sequence ID" value="HIY68715.1"/>
    <property type="molecule type" value="Genomic_DNA"/>
</dbReference>
<dbReference type="Proteomes" id="UP000886844">
    <property type="component" value="Unassembled WGS sequence"/>
</dbReference>
<evidence type="ECO:0000256" key="7">
    <source>
        <dbReference type="RuleBase" id="RU004504"/>
    </source>
</evidence>
<evidence type="ECO:0000256" key="2">
    <source>
        <dbReference type="ARBA" id="ARBA00010447"/>
    </source>
</evidence>
<evidence type="ECO:0000256" key="4">
    <source>
        <dbReference type="ARBA" id="ARBA00022679"/>
    </source>
</evidence>
<reference evidence="10" key="2">
    <citation type="submission" date="2021-04" db="EMBL/GenBank/DDBJ databases">
        <authorList>
            <person name="Gilroy R."/>
        </authorList>
    </citation>
    <scope>NUCLEOTIDE SEQUENCE</scope>
    <source>
        <strain evidence="10">5134</strain>
    </source>
</reference>
<dbReference type="InterPro" id="IPR010970">
    <property type="entry name" value="Cys_dSase_SufS"/>
</dbReference>
<dbReference type="InterPro" id="IPR015422">
    <property type="entry name" value="PyrdxlP-dep_Trfase_small"/>
</dbReference>
<keyword evidence="5 8" id="KW-0663">Pyridoxal phosphate</keyword>
<evidence type="ECO:0000259" key="9">
    <source>
        <dbReference type="Pfam" id="PF00266"/>
    </source>
</evidence>
<evidence type="ECO:0000256" key="1">
    <source>
        <dbReference type="ARBA" id="ARBA00001933"/>
    </source>
</evidence>
<sequence length="406" mass="44021">MFDVEKIREEFPILERKVYGRPLVYLDSGATAQKPLSVIETVDRLHREGNANIHRGVHLLSEEATELYEAARQRIADFIGASAKEEIVFTAGATASLNTVAYAWGDAFVGAGDNIVVSEMEHHSNLVPWQLVAQRRGAEVRMLPIDDRGALRLELLPTLVDSRTRVVAVTQASNTLGTRPDLRPVIEAAHAVGAIAVVDGCQGVVHGGVDVRALDCDFYAFSGHKLYGPTGIGVLYGKRELLDRMPPFLGGGDMVDRVSFARTTFAPVPLKFEAGTANFIGAIGLGEAVRFLERFDPAEIEAHETALLTRATERLSAIDGLRIYGQTPDKCAIVSFNIEGVHPYDVGMILDKLGIAVRTGQHCAEPVMTHFGVTGMCRASFALYNTAAEVDALAAGVERAVRMLRN</sequence>
<dbReference type="PANTHER" id="PTHR43586">
    <property type="entry name" value="CYSTEINE DESULFURASE"/>
    <property type="match status" value="1"/>
</dbReference>
<dbReference type="SUPFAM" id="SSF53383">
    <property type="entry name" value="PLP-dependent transferases"/>
    <property type="match status" value="1"/>
</dbReference>
<comment type="catalytic activity">
    <reaction evidence="6 8">
        <text>(sulfur carrier)-H + L-cysteine = (sulfur carrier)-SH + L-alanine</text>
        <dbReference type="Rhea" id="RHEA:43892"/>
        <dbReference type="Rhea" id="RHEA-COMP:14737"/>
        <dbReference type="Rhea" id="RHEA-COMP:14739"/>
        <dbReference type="ChEBI" id="CHEBI:29917"/>
        <dbReference type="ChEBI" id="CHEBI:35235"/>
        <dbReference type="ChEBI" id="CHEBI:57972"/>
        <dbReference type="ChEBI" id="CHEBI:64428"/>
        <dbReference type="EC" id="2.8.1.7"/>
    </reaction>
</comment>
<name>A0A9D1Z101_9BACT</name>
<evidence type="ECO:0000256" key="8">
    <source>
        <dbReference type="RuleBase" id="RU004506"/>
    </source>
</evidence>
<dbReference type="AlphaFoldDB" id="A0A9D1Z101"/>
<evidence type="ECO:0000256" key="6">
    <source>
        <dbReference type="ARBA" id="ARBA00050776"/>
    </source>
</evidence>
<comment type="cofactor">
    <cofactor evidence="1 7">
        <name>pyridoxal 5'-phosphate</name>
        <dbReference type="ChEBI" id="CHEBI:597326"/>
    </cofactor>
</comment>
<dbReference type="PANTHER" id="PTHR43586:SF8">
    <property type="entry name" value="CYSTEINE DESULFURASE 1, CHLOROPLASTIC"/>
    <property type="match status" value="1"/>
</dbReference>